<organism evidence="2 3">
    <name type="scientific">Paludifilum halophilum</name>
    <dbReference type="NCBI Taxonomy" id="1642702"/>
    <lineage>
        <taxon>Bacteria</taxon>
        <taxon>Bacillati</taxon>
        <taxon>Bacillota</taxon>
        <taxon>Bacilli</taxon>
        <taxon>Bacillales</taxon>
        <taxon>Thermoactinomycetaceae</taxon>
        <taxon>Paludifilum</taxon>
    </lineage>
</organism>
<feature type="region of interest" description="Disordered" evidence="1">
    <location>
        <begin position="89"/>
        <end position="108"/>
    </location>
</feature>
<dbReference type="Proteomes" id="UP000215459">
    <property type="component" value="Unassembled WGS sequence"/>
</dbReference>
<accession>A0A235B4P9</accession>
<dbReference type="Pfam" id="PF11376">
    <property type="entry name" value="DUF3179"/>
    <property type="match status" value="1"/>
</dbReference>
<sequence length="196" mass="22374">MVPVVDARMYHFAARGLYNGLVLLGDDETGSYWDHITGECVYGSSRGKRMEVRPVLHTNVKEALKKWPDLSIALSSFDNEWHRQAEEMAESKRTAQLPPEFPGTMGEEDDRLPRMTSGVGVVGNGACRFYPVETLRQSGGVIRDELEGKMITIRLTEEGFPMVESEQVETPLHLFTRWYGFSYTYPQCEVYRKIED</sequence>
<name>A0A235B4P9_9BACL</name>
<evidence type="ECO:0000313" key="2">
    <source>
        <dbReference type="EMBL" id="OYD07280.1"/>
    </source>
</evidence>
<gene>
    <name evidence="2" type="ORF">CHM34_12955</name>
</gene>
<evidence type="ECO:0000313" key="3">
    <source>
        <dbReference type="Proteomes" id="UP000215459"/>
    </source>
</evidence>
<dbReference type="EMBL" id="NOWF01000007">
    <property type="protein sequence ID" value="OYD07280.1"/>
    <property type="molecule type" value="Genomic_DNA"/>
</dbReference>
<dbReference type="InterPro" id="IPR021516">
    <property type="entry name" value="DUF3179"/>
</dbReference>
<proteinExistence type="predicted"/>
<comment type="caution">
    <text evidence="2">The sequence shown here is derived from an EMBL/GenBank/DDBJ whole genome shotgun (WGS) entry which is preliminary data.</text>
</comment>
<keyword evidence="3" id="KW-1185">Reference proteome</keyword>
<reference evidence="2 3" key="1">
    <citation type="submission" date="2017-07" db="EMBL/GenBank/DDBJ databases">
        <title>The genome sequence of Paludifilum halophilum highlights mechanisms for microbial adaptation to high salt environemnts.</title>
        <authorList>
            <person name="Belbahri L."/>
        </authorList>
    </citation>
    <scope>NUCLEOTIDE SEQUENCE [LARGE SCALE GENOMIC DNA]</scope>
    <source>
        <strain evidence="2 3">DSM 102817</strain>
    </source>
</reference>
<evidence type="ECO:0008006" key="4">
    <source>
        <dbReference type="Google" id="ProtNLM"/>
    </source>
</evidence>
<evidence type="ECO:0000256" key="1">
    <source>
        <dbReference type="SAM" id="MobiDB-lite"/>
    </source>
</evidence>
<dbReference type="AlphaFoldDB" id="A0A235B4P9"/>
<protein>
    <recommendedName>
        <fullName evidence="4">DUF3179 domain-containing protein</fullName>
    </recommendedName>
</protein>